<dbReference type="AlphaFoldDB" id="A0A1M5FDL8"/>
<dbReference type="Pfam" id="PF15418">
    <property type="entry name" value="DUF4625"/>
    <property type="match status" value="1"/>
</dbReference>
<dbReference type="PROSITE" id="PS51257">
    <property type="entry name" value="PROKAR_LIPOPROTEIN"/>
    <property type="match status" value="1"/>
</dbReference>
<evidence type="ECO:0008006" key="3">
    <source>
        <dbReference type="Google" id="ProtNLM"/>
    </source>
</evidence>
<name>A0A1M5FDL8_9BACT</name>
<reference evidence="1 2" key="1">
    <citation type="submission" date="2016-11" db="EMBL/GenBank/DDBJ databases">
        <authorList>
            <person name="Jaros S."/>
            <person name="Januszkiewicz K."/>
            <person name="Wedrychowicz H."/>
        </authorList>
    </citation>
    <scope>NUCLEOTIDE SEQUENCE [LARGE SCALE GENOMIC DNA]</scope>
    <source>
        <strain evidence="1 2">DSM 26910</strain>
    </source>
</reference>
<organism evidence="1 2">
    <name type="scientific">Mariniphaga anaerophila</name>
    <dbReference type="NCBI Taxonomy" id="1484053"/>
    <lineage>
        <taxon>Bacteria</taxon>
        <taxon>Pseudomonadati</taxon>
        <taxon>Bacteroidota</taxon>
        <taxon>Bacteroidia</taxon>
        <taxon>Marinilabiliales</taxon>
        <taxon>Prolixibacteraceae</taxon>
        <taxon>Mariniphaga</taxon>
    </lineage>
</organism>
<dbReference type="InterPro" id="IPR027829">
    <property type="entry name" value="DUF4625"/>
</dbReference>
<proteinExistence type="predicted"/>
<dbReference type="EMBL" id="FQUM01000012">
    <property type="protein sequence ID" value="SHF89644.1"/>
    <property type="molecule type" value="Genomic_DNA"/>
</dbReference>
<sequence length="150" mass="17088">MMSKKINFNIMSTTIKTIALIFITLNAFIFSSCDKNDDAVPKPVINILELGKDNSRVAYIGKDLHIEAEIKAEGKIDFITVEIHMEEGEHEEIMVRFDDYADLKSTTFHEHLEIPAETEEGDYHFHLTVTDQEGNQTTVEDEISIEVPTE</sequence>
<dbReference type="Proteomes" id="UP000184164">
    <property type="component" value="Unassembled WGS sequence"/>
</dbReference>
<keyword evidence="2" id="KW-1185">Reference proteome</keyword>
<dbReference type="STRING" id="1484053.SAMN05444274_11218"/>
<evidence type="ECO:0000313" key="2">
    <source>
        <dbReference type="Proteomes" id="UP000184164"/>
    </source>
</evidence>
<protein>
    <recommendedName>
        <fullName evidence="3">DUF4625 domain-containing protein</fullName>
    </recommendedName>
</protein>
<gene>
    <name evidence="1" type="ORF">SAMN05444274_11218</name>
</gene>
<dbReference type="OrthoDB" id="978436at2"/>
<accession>A0A1M5FDL8</accession>
<evidence type="ECO:0000313" key="1">
    <source>
        <dbReference type="EMBL" id="SHF89644.1"/>
    </source>
</evidence>